<sequence>MAFVVFGLLAVLILKDNFQLSQGSPATPCTFNGQYLRDNVDDCTFHRCLYNAYLQLVTTEFQCATGTAVPDTYSDGISNPCSKVVTQCNSDAVQSCCDFHGQFIRDKSNRCYYWWCQQRADLSLYSILWPCAAGAGLPLDYSDGRSNPCVEFVVPANCKLNGGSFEPECNADTPTTTPINVPTTTTT</sequence>
<dbReference type="EMBL" id="CAIIXF020000010">
    <property type="protein sequence ID" value="CAH1796990.1"/>
    <property type="molecule type" value="Genomic_DNA"/>
</dbReference>
<organism evidence="1 2">
    <name type="scientific">Owenia fusiformis</name>
    <name type="common">Polychaete worm</name>
    <dbReference type="NCBI Taxonomy" id="6347"/>
    <lineage>
        <taxon>Eukaryota</taxon>
        <taxon>Metazoa</taxon>
        <taxon>Spiralia</taxon>
        <taxon>Lophotrochozoa</taxon>
        <taxon>Annelida</taxon>
        <taxon>Polychaeta</taxon>
        <taxon>Sedentaria</taxon>
        <taxon>Canalipalpata</taxon>
        <taxon>Sabellida</taxon>
        <taxon>Oweniida</taxon>
        <taxon>Oweniidae</taxon>
        <taxon>Owenia</taxon>
    </lineage>
</organism>
<reference evidence="1" key="1">
    <citation type="submission" date="2022-03" db="EMBL/GenBank/DDBJ databases">
        <authorList>
            <person name="Martin C."/>
        </authorList>
    </citation>
    <scope>NUCLEOTIDE SEQUENCE</scope>
</reference>
<keyword evidence="2" id="KW-1185">Reference proteome</keyword>
<proteinExistence type="predicted"/>
<protein>
    <submittedName>
        <fullName evidence="1">Uncharacterized protein</fullName>
    </submittedName>
</protein>
<evidence type="ECO:0000313" key="2">
    <source>
        <dbReference type="Proteomes" id="UP000749559"/>
    </source>
</evidence>
<accession>A0A8J1TXN1</accession>
<feature type="non-terminal residue" evidence="1">
    <location>
        <position position="187"/>
    </location>
</feature>
<name>A0A8J1TXN1_OWEFU</name>
<dbReference type="AlphaFoldDB" id="A0A8J1TXN1"/>
<dbReference type="Proteomes" id="UP000749559">
    <property type="component" value="Unassembled WGS sequence"/>
</dbReference>
<comment type="caution">
    <text evidence="1">The sequence shown here is derived from an EMBL/GenBank/DDBJ whole genome shotgun (WGS) entry which is preliminary data.</text>
</comment>
<gene>
    <name evidence="1" type="ORF">OFUS_LOCUS21341</name>
</gene>
<evidence type="ECO:0000313" key="1">
    <source>
        <dbReference type="EMBL" id="CAH1796990.1"/>
    </source>
</evidence>